<keyword evidence="2" id="KW-1185">Reference proteome</keyword>
<dbReference type="RefSeq" id="WP_236399833.1">
    <property type="nucleotide sequence ID" value="NZ_JAKJHZ010000005.1"/>
</dbReference>
<evidence type="ECO:0000313" key="1">
    <source>
        <dbReference type="EMBL" id="MCF6376929.1"/>
    </source>
</evidence>
<sequence length="106" mass="11119">MTVTDTRVAAAIAAGEEGMATVENGADPRLIAEVDAKIAELNATGEKWSANDCRDLVSVAAASLVGPRVHAAALRRPREQRKVGMTRSTLLSTKGAWIAVWEGCAS</sequence>
<evidence type="ECO:0000313" key="2">
    <source>
        <dbReference type="Proteomes" id="UP001201161"/>
    </source>
</evidence>
<comment type="caution">
    <text evidence="1">The sequence shown here is derived from an EMBL/GenBank/DDBJ whole genome shotgun (WGS) entry which is preliminary data.</text>
</comment>
<proteinExistence type="predicted"/>
<dbReference type="Proteomes" id="UP001201161">
    <property type="component" value="Unassembled WGS sequence"/>
</dbReference>
<reference evidence="1 2" key="1">
    <citation type="submission" date="2022-01" db="EMBL/GenBank/DDBJ databases">
        <title>Nocardioides sp. nov., an actinomycete isolated from mining soil.</title>
        <authorList>
            <person name="Liu L."/>
        </authorList>
    </citation>
    <scope>NUCLEOTIDE SEQUENCE [LARGE SCALE GENOMIC DNA]</scope>
    <source>
        <strain evidence="1 2">KLBMP 9356</strain>
    </source>
</reference>
<accession>A0ABS9H8Y2</accession>
<gene>
    <name evidence="1" type="ORF">L2K70_04875</name>
</gene>
<protein>
    <recommendedName>
        <fullName evidence="3">DUF222 domain-containing protein</fullName>
    </recommendedName>
</protein>
<dbReference type="EMBL" id="JAKJHZ010000005">
    <property type="protein sequence ID" value="MCF6376929.1"/>
    <property type="molecule type" value="Genomic_DNA"/>
</dbReference>
<evidence type="ECO:0008006" key="3">
    <source>
        <dbReference type="Google" id="ProtNLM"/>
    </source>
</evidence>
<organism evidence="1 2">
    <name type="scientific">Nocardioides potassii</name>
    <dbReference type="NCBI Taxonomy" id="2911371"/>
    <lineage>
        <taxon>Bacteria</taxon>
        <taxon>Bacillati</taxon>
        <taxon>Actinomycetota</taxon>
        <taxon>Actinomycetes</taxon>
        <taxon>Propionibacteriales</taxon>
        <taxon>Nocardioidaceae</taxon>
        <taxon>Nocardioides</taxon>
    </lineage>
</organism>
<name>A0ABS9H8Y2_9ACTN</name>